<feature type="transmembrane region" description="Helical" evidence="1">
    <location>
        <begin position="91"/>
        <end position="109"/>
    </location>
</feature>
<dbReference type="AlphaFoldDB" id="A0A167MTM6"/>
<accession>A0A167MTM6</accession>
<gene>
    <name evidence="2" type="ORF">SPI_08612</name>
</gene>
<keyword evidence="1" id="KW-0472">Membrane</keyword>
<organism evidence="2 3">
    <name type="scientific">Niveomyces insectorum RCEF 264</name>
    <dbReference type="NCBI Taxonomy" id="1081102"/>
    <lineage>
        <taxon>Eukaryota</taxon>
        <taxon>Fungi</taxon>
        <taxon>Dikarya</taxon>
        <taxon>Ascomycota</taxon>
        <taxon>Pezizomycotina</taxon>
        <taxon>Sordariomycetes</taxon>
        <taxon>Hypocreomycetidae</taxon>
        <taxon>Hypocreales</taxon>
        <taxon>Cordycipitaceae</taxon>
        <taxon>Niveomyces</taxon>
    </lineage>
</organism>
<evidence type="ECO:0000256" key="1">
    <source>
        <dbReference type="SAM" id="Phobius"/>
    </source>
</evidence>
<keyword evidence="1" id="KW-1133">Transmembrane helix</keyword>
<comment type="caution">
    <text evidence="2">The sequence shown here is derived from an EMBL/GenBank/DDBJ whole genome shotgun (WGS) entry which is preliminary data.</text>
</comment>
<keyword evidence="1" id="KW-0812">Transmembrane</keyword>
<name>A0A167MTM6_9HYPO</name>
<protein>
    <submittedName>
        <fullName evidence="2">Uncharacterized protein</fullName>
    </submittedName>
</protein>
<reference evidence="2 3" key="1">
    <citation type="journal article" date="2016" name="Genome Biol. Evol.">
        <title>Divergent and convergent evolution of fungal pathogenicity.</title>
        <authorList>
            <person name="Shang Y."/>
            <person name="Xiao G."/>
            <person name="Zheng P."/>
            <person name="Cen K."/>
            <person name="Zhan S."/>
            <person name="Wang C."/>
        </authorList>
    </citation>
    <scope>NUCLEOTIDE SEQUENCE [LARGE SCALE GENOMIC DNA]</scope>
    <source>
        <strain evidence="2 3">RCEF 264</strain>
    </source>
</reference>
<sequence length="235" mass="25874">MDLAIASATAFRLHLLIIIRQVDRRHHGTLDLFKTVSWGLMAGSSVYTLSGDSADMPEVTYLFGTRFTSAGFALVTFAVANPGMTLGTNGIPYVFLFLTGMCVVLLALAQPLGHICDSWSKTSLFLDSLPILEDIRYAIGPPSRLRNYPSTASATSQLTFSDLKPGPGPNWDAKIAVFFPDIALDWKHTRRDYSYGPFSWKDNGDMREARAYRVMASTMSSASVISNETSEVREN</sequence>
<keyword evidence="3" id="KW-1185">Reference proteome</keyword>
<evidence type="ECO:0000313" key="2">
    <source>
        <dbReference type="EMBL" id="OAA54741.1"/>
    </source>
</evidence>
<feature type="transmembrane region" description="Helical" evidence="1">
    <location>
        <begin position="59"/>
        <end position="79"/>
    </location>
</feature>
<evidence type="ECO:0000313" key="3">
    <source>
        <dbReference type="Proteomes" id="UP000076874"/>
    </source>
</evidence>
<dbReference type="EMBL" id="AZHD01000022">
    <property type="protein sequence ID" value="OAA54741.1"/>
    <property type="molecule type" value="Genomic_DNA"/>
</dbReference>
<proteinExistence type="predicted"/>
<dbReference type="Proteomes" id="UP000076874">
    <property type="component" value="Unassembled WGS sequence"/>
</dbReference>